<organism evidence="5 6">
    <name type="scientific">Candidatus Egerieimonas intestinavium</name>
    <dbReference type="NCBI Taxonomy" id="2840777"/>
    <lineage>
        <taxon>Bacteria</taxon>
        <taxon>Bacillati</taxon>
        <taxon>Bacillota</taxon>
        <taxon>Clostridia</taxon>
        <taxon>Lachnospirales</taxon>
        <taxon>Lachnospiraceae</taxon>
        <taxon>Lachnospiraceae incertae sedis</taxon>
        <taxon>Candidatus Egerieimonas</taxon>
    </lineage>
</organism>
<dbReference type="GO" id="GO:0046872">
    <property type="term" value="F:metal ion binding"/>
    <property type="evidence" value="ECO:0007669"/>
    <property type="project" value="UniProtKB-KW"/>
</dbReference>
<proteinExistence type="predicted"/>
<dbReference type="GO" id="GO:0044281">
    <property type="term" value="P:small molecule metabolic process"/>
    <property type="evidence" value="ECO:0007669"/>
    <property type="project" value="UniProtKB-ARBA"/>
</dbReference>
<dbReference type="CDD" id="cd04305">
    <property type="entry name" value="HAD_Neu5Ac-Pase_like"/>
    <property type="match status" value="1"/>
</dbReference>
<evidence type="ECO:0000313" key="5">
    <source>
        <dbReference type="EMBL" id="HIR92031.1"/>
    </source>
</evidence>
<protein>
    <submittedName>
        <fullName evidence="5">HAD family hydrolase</fullName>
    </submittedName>
</protein>
<dbReference type="GO" id="GO:0016791">
    <property type="term" value="F:phosphatase activity"/>
    <property type="evidence" value="ECO:0007669"/>
    <property type="project" value="TreeGrafter"/>
</dbReference>
<dbReference type="SFLD" id="SFLDG01129">
    <property type="entry name" value="C1.5:_HAD__Beta-PGM__Phosphata"/>
    <property type="match status" value="1"/>
</dbReference>
<comment type="caution">
    <text evidence="5">The sequence shown here is derived from an EMBL/GenBank/DDBJ whole genome shotgun (WGS) entry which is preliminary data.</text>
</comment>
<dbReference type="Pfam" id="PF00702">
    <property type="entry name" value="Hydrolase"/>
    <property type="match status" value="1"/>
</dbReference>
<dbReference type="SUPFAM" id="SSF56784">
    <property type="entry name" value="HAD-like"/>
    <property type="match status" value="1"/>
</dbReference>
<dbReference type="Proteomes" id="UP000886841">
    <property type="component" value="Unassembled WGS sequence"/>
</dbReference>
<name>A0A9D1EHS8_9FIRM</name>
<dbReference type="Gene3D" id="3.40.50.1000">
    <property type="entry name" value="HAD superfamily/HAD-like"/>
    <property type="match status" value="1"/>
</dbReference>
<keyword evidence="3 5" id="KW-0378">Hydrolase</keyword>
<dbReference type="PANTHER" id="PTHR46470">
    <property type="entry name" value="N-ACYLNEURAMINATE-9-PHOSPHATASE"/>
    <property type="match status" value="1"/>
</dbReference>
<dbReference type="PANTHER" id="PTHR46470:SF2">
    <property type="entry name" value="GLYCERALDEHYDE 3-PHOSPHATE PHOSPHATASE"/>
    <property type="match status" value="1"/>
</dbReference>
<evidence type="ECO:0000256" key="3">
    <source>
        <dbReference type="ARBA" id="ARBA00022801"/>
    </source>
</evidence>
<comment type="cofactor">
    <cofactor evidence="1">
        <name>Mg(2+)</name>
        <dbReference type="ChEBI" id="CHEBI:18420"/>
    </cofactor>
</comment>
<reference evidence="5" key="2">
    <citation type="journal article" date="2021" name="PeerJ">
        <title>Extensive microbial diversity within the chicken gut microbiome revealed by metagenomics and culture.</title>
        <authorList>
            <person name="Gilroy R."/>
            <person name="Ravi A."/>
            <person name="Getino M."/>
            <person name="Pursley I."/>
            <person name="Horton D.L."/>
            <person name="Alikhan N.F."/>
            <person name="Baker D."/>
            <person name="Gharbi K."/>
            <person name="Hall N."/>
            <person name="Watson M."/>
            <person name="Adriaenssens E.M."/>
            <person name="Foster-Nyarko E."/>
            <person name="Jarju S."/>
            <person name="Secka A."/>
            <person name="Antonio M."/>
            <person name="Oren A."/>
            <person name="Chaudhuri R.R."/>
            <person name="La Ragione R."/>
            <person name="Hildebrand F."/>
            <person name="Pallen M.J."/>
        </authorList>
    </citation>
    <scope>NUCLEOTIDE SEQUENCE</scope>
    <source>
        <strain evidence="5">ChiSxjej1B13-7041</strain>
    </source>
</reference>
<dbReference type="AlphaFoldDB" id="A0A9D1EHS8"/>
<keyword evidence="4" id="KW-0460">Magnesium</keyword>
<dbReference type="PRINTS" id="PR00413">
    <property type="entry name" value="HADHALOGNASE"/>
</dbReference>
<reference evidence="5" key="1">
    <citation type="submission" date="2020-10" db="EMBL/GenBank/DDBJ databases">
        <authorList>
            <person name="Gilroy R."/>
        </authorList>
    </citation>
    <scope>NUCLEOTIDE SEQUENCE</scope>
    <source>
        <strain evidence="5">ChiSxjej1B13-7041</strain>
    </source>
</reference>
<dbReference type="InterPro" id="IPR051400">
    <property type="entry name" value="HAD-like_hydrolase"/>
</dbReference>
<dbReference type="SFLD" id="SFLDS00003">
    <property type="entry name" value="Haloacid_Dehalogenase"/>
    <property type="match status" value="1"/>
</dbReference>
<dbReference type="InterPro" id="IPR023214">
    <property type="entry name" value="HAD_sf"/>
</dbReference>
<dbReference type="NCBIfam" id="TIGR01549">
    <property type="entry name" value="HAD-SF-IA-v1"/>
    <property type="match status" value="1"/>
</dbReference>
<keyword evidence="2" id="KW-0479">Metal-binding</keyword>
<evidence type="ECO:0000256" key="2">
    <source>
        <dbReference type="ARBA" id="ARBA00022723"/>
    </source>
</evidence>
<evidence type="ECO:0000256" key="4">
    <source>
        <dbReference type="ARBA" id="ARBA00022842"/>
    </source>
</evidence>
<dbReference type="EMBL" id="DVHU01000011">
    <property type="protein sequence ID" value="HIR92031.1"/>
    <property type="molecule type" value="Genomic_DNA"/>
</dbReference>
<dbReference type="Gene3D" id="1.20.120.710">
    <property type="entry name" value="Haloacid dehalogenase hydrolase-like domain"/>
    <property type="match status" value="1"/>
</dbReference>
<gene>
    <name evidence="5" type="ORF">IAB98_01245</name>
</gene>
<evidence type="ECO:0000313" key="6">
    <source>
        <dbReference type="Proteomes" id="UP000886841"/>
    </source>
</evidence>
<sequence length="238" mass="27446">MSAIIFDVDDTLYDQVVPFWKAYEAVFGGRYQLPMDGLFAASRRRSDEVFGPSQRGEITMEEMYIYRIQKAFEDFQVAITDQEALRFQAEYAGNQKRLEMSEKMREILDLCVNRIPIGIITNGPSEHQWKKVNALGAQRWFPRENIFVSGDVGAAKPDRRIFDHVCDRMGQKPEDMYLVGDSYENDIAGAMRAGWRAIWLNRRGHKLPEGGFVPWATVESEEELLTVLQKILKIQTQV</sequence>
<accession>A0A9D1EHS8</accession>
<dbReference type="InterPro" id="IPR006439">
    <property type="entry name" value="HAD-SF_hydro_IA"/>
</dbReference>
<evidence type="ECO:0000256" key="1">
    <source>
        <dbReference type="ARBA" id="ARBA00001946"/>
    </source>
</evidence>
<dbReference type="InterPro" id="IPR036412">
    <property type="entry name" value="HAD-like_sf"/>
</dbReference>